<protein>
    <submittedName>
        <fullName evidence="9">Uncharacterized protein</fullName>
    </submittedName>
</protein>
<evidence type="ECO:0000259" key="7">
    <source>
        <dbReference type="Pfam" id="PF03159"/>
    </source>
</evidence>
<keyword evidence="2" id="KW-0507">mRNA processing</keyword>
<sequence>MGIPSFYRWLVERYPRSVADVVEETPLIESDRPVPVDVSLPNPNGYEFDNLYLDMNGIIHPCFHPEGLPPPSDYDEVFQAVFMYIDRVFSIVRPRQLLYLAIDGVAPRAKMNQQRSRRFKTAKEVEDEASLKAESHESGENELPAEKQSKKLDSNVITPGTEFMELLSSALRYYINLRMNEEEGWKGIKVILSDASVPGEGEHKIMSYIRLQRNLPGFNPNTRHCLYGLDADLIMLALASHEIHFSVLREEVRKITSRDNGTKSGHDLGSFLTKSGISQQSPAFLDNLAHFISERKFQFLHVWILREYLMYDLRIPDSTSDTDLERLIDDFVFMCLLVGNDFLPHIPSLAISEGAIDLLLMLYKKEFVRMGGYLTDSFKINLKRMEHFIQALGSYESVIFRKRIKMKKASEWGGSQRRHDTKHMSEPQNKGGSVAAQGSANGLKIDPAAEVDKIKLGEDGWKERYYVHNFQLNSENECERIQRQVVEKYIEGLSWVMHYYYEGVCSWQWFYPFYYAPLASDFHGFDNLEIKFTLGKPFKPFDQLMGVLPAASAHSLPLSYGKLMKDGLSPIADFYPANFEVDMNGKRFSWQGICKLPFIDEARLLSEIAKLEHTLTDDEKRRNSLGWDILFVHKSNPLAIVIVSFSDKSSQLELLDVKAELEIDPKTSGGMNGYICIDQNPVWPREICSPIDCWPALANIGVITVFYKYPPSHRHISNLPEGVILPDKSVSKKDIVPPQVSLYDGASFLLCSRKLMPKSVSGPKLSSFAHQLVLLHIAANTKGDKRISSSLFSEVVEGKIASPGMSMVREAYKIIGQGAEITTVTQIQNKKKKRRSKEEKQNDVAGGHPQSGQLSLVSVGEITTVTQNRKKRKKRRSKEEKQNGIAGGYPQSGHLSLASVGSLDSRRRMGASVGEVEGELSPEVNSEQGARISQQQFKQDENSDVSAGESGRLLAPCTLRDESVGINVVADGGHAKDDLEYREHGNIDEIHNAEPSSKKRRKKSKKRRRVEEVNNEETTEISDISAMKEVEVVCDSEGEESAVVSRVGRSDSGRTVLLWEEISDAHAHVNNKAVDVNVTPGIISGRKRKRYHAPGLKCPDAAGKAVKAVEPTSGKRKRERSKEKTVCSEETNISFGKLEENNAIMKEDKKEAAVEQLLEKRSADDISQSRCNAFTLNKSGAGIAGENPRESEGVHVGDGGVMEAAAEMTPY</sequence>
<dbReference type="Pfam" id="PF17846">
    <property type="entry name" value="XRN_M"/>
    <property type="match status" value="2"/>
</dbReference>
<name>A0AAV0RQA2_9ROSI</name>
<dbReference type="Gene3D" id="1.25.40.1050">
    <property type="match status" value="1"/>
</dbReference>
<evidence type="ECO:0000313" key="10">
    <source>
        <dbReference type="Proteomes" id="UP001154282"/>
    </source>
</evidence>
<dbReference type="GO" id="GO:0006397">
    <property type="term" value="P:mRNA processing"/>
    <property type="evidence" value="ECO:0007669"/>
    <property type="project" value="UniProtKB-KW"/>
</dbReference>
<keyword evidence="4" id="KW-0378">Hydrolase</keyword>
<evidence type="ECO:0000313" key="9">
    <source>
        <dbReference type="EMBL" id="CAI0559625.1"/>
    </source>
</evidence>
<proteinExistence type="inferred from homology"/>
<dbReference type="Proteomes" id="UP001154282">
    <property type="component" value="Unassembled WGS sequence"/>
</dbReference>
<organism evidence="9 10">
    <name type="scientific">Linum tenue</name>
    <dbReference type="NCBI Taxonomy" id="586396"/>
    <lineage>
        <taxon>Eukaryota</taxon>
        <taxon>Viridiplantae</taxon>
        <taxon>Streptophyta</taxon>
        <taxon>Embryophyta</taxon>
        <taxon>Tracheophyta</taxon>
        <taxon>Spermatophyta</taxon>
        <taxon>Magnoliopsida</taxon>
        <taxon>eudicotyledons</taxon>
        <taxon>Gunneridae</taxon>
        <taxon>Pentapetalae</taxon>
        <taxon>rosids</taxon>
        <taxon>fabids</taxon>
        <taxon>Malpighiales</taxon>
        <taxon>Linaceae</taxon>
        <taxon>Linum</taxon>
    </lineage>
</organism>
<evidence type="ECO:0000256" key="6">
    <source>
        <dbReference type="SAM" id="MobiDB-lite"/>
    </source>
</evidence>
<dbReference type="GO" id="GO:0003723">
    <property type="term" value="F:RNA binding"/>
    <property type="evidence" value="ECO:0007669"/>
    <property type="project" value="TreeGrafter"/>
</dbReference>
<evidence type="ECO:0000256" key="2">
    <source>
        <dbReference type="ARBA" id="ARBA00022664"/>
    </source>
</evidence>
<feature type="compositionally biased region" description="Basic and acidic residues" evidence="6">
    <location>
        <begin position="121"/>
        <end position="151"/>
    </location>
</feature>
<dbReference type="Pfam" id="PF03159">
    <property type="entry name" value="XRN_N"/>
    <property type="match status" value="1"/>
</dbReference>
<comment type="similarity">
    <text evidence="1">Belongs to the 5'-3' exonuclease family. XRN2/RAT1 subfamily.</text>
</comment>
<feature type="region of interest" description="Disordered" evidence="6">
    <location>
        <begin position="1178"/>
        <end position="1198"/>
    </location>
</feature>
<feature type="compositionally biased region" description="Basic residues" evidence="6">
    <location>
        <begin position="998"/>
        <end position="1008"/>
    </location>
</feature>
<feature type="compositionally biased region" description="Polar residues" evidence="6">
    <location>
        <begin position="923"/>
        <end position="937"/>
    </location>
</feature>
<keyword evidence="5" id="KW-0269">Exonuclease</keyword>
<feature type="domain" description="Xrn1 helical" evidence="8">
    <location>
        <begin position="434"/>
        <end position="735"/>
    </location>
</feature>
<gene>
    <name evidence="9" type="ORF">LITE_LOCUS49309</name>
</gene>
<feature type="compositionally biased region" description="Polar residues" evidence="6">
    <location>
        <begin position="850"/>
        <end position="867"/>
    </location>
</feature>
<feature type="region of interest" description="Disordered" evidence="6">
    <location>
        <begin position="984"/>
        <end position="1016"/>
    </location>
</feature>
<evidence type="ECO:0000256" key="3">
    <source>
        <dbReference type="ARBA" id="ARBA00022722"/>
    </source>
</evidence>
<keyword evidence="10" id="KW-1185">Reference proteome</keyword>
<dbReference type="CDD" id="cd18673">
    <property type="entry name" value="PIN_XRN1-2-like"/>
    <property type="match status" value="1"/>
</dbReference>
<accession>A0AAV0RQA2</accession>
<feature type="region of interest" description="Disordered" evidence="6">
    <location>
        <begin position="826"/>
        <end position="949"/>
    </location>
</feature>
<dbReference type="CDD" id="cd09897">
    <property type="entry name" value="H3TH_FEN1-XPG-like"/>
    <property type="match status" value="1"/>
</dbReference>
<keyword evidence="3" id="KW-0540">Nuclease</keyword>
<dbReference type="PANTHER" id="PTHR12341:SF53">
    <property type="entry name" value="5'-3' EXORIBONUCLEASE"/>
    <property type="match status" value="1"/>
</dbReference>
<feature type="compositionally biased region" description="Polar residues" evidence="6">
    <location>
        <begin position="426"/>
        <end position="438"/>
    </location>
</feature>
<comment type="caution">
    <text evidence="9">The sequence shown here is derived from an EMBL/GenBank/DDBJ whole genome shotgun (WGS) entry which is preliminary data.</text>
</comment>
<dbReference type="EMBL" id="CAMGYJ010000011">
    <property type="protein sequence ID" value="CAI0559625.1"/>
    <property type="molecule type" value="Genomic_DNA"/>
</dbReference>
<reference evidence="9" key="1">
    <citation type="submission" date="2022-08" db="EMBL/GenBank/DDBJ databases">
        <authorList>
            <person name="Gutierrez-Valencia J."/>
        </authorList>
    </citation>
    <scope>NUCLEOTIDE SEQUENCE</scope>
</reference>
<evidence type="ECO:0000256" key="1">
    <source>
        <dbReference type="ARBA" id="ARBA00006994"/>
    </source>
</evidence>
<dbReference type="InterPro" id="IPR027073">
    <property type="entry name" value="5_3_exoribonuclease"/>
</dbReference>
<dbReference type="FunFam" id="1.25.40.1050:FF:000002">
    <property type="entry name" value="5'-3' exoribonuclease"/>
    <property type="match status" value="1"/>
</dbReference>
<evidence type="ECO:0000256" key="5">
    <source>
        <dbReference type="ARBA" id="ARBA00022839"/>
    </source>
</evidence>
<dbReference type="InterPro" id="IPR041412">
    <property type="entry name" value="Xrn1_helical"/>
</dbReference>
<dbReference type="FunFam" id="3.40.50.12390:FF:000003">
    <property type="entry name" value="5'-3' exoribonuclease"/>
    <property type="match status" value="1"/>
</dbReference>
<feature type="region of interest" description="Disordered" evidence="6">
    <location>
        <begin position="410"/>
        <end position="438"/>
    </location>
</feature>
<feature type="domain" description="Xrn1 helical" evidence="8">
    <location>
        <begin position="322"/>
        <end position="423"/>
    </location>
</feature>
<feature type="domain" description="Xrn1 N-terminal" evidence="7">
    <location>
        <begin position="1"/>
        <end position="251"/>
    </location>
</feature>
<dbReference type="AlphaFoldDB" id="A0AAV0RQA2"/>
<dbReference type="InterPro" id="IPR004859">
    <property type="entry name" value="Xrn1_N"/>
</dbReference>
<dbReference type="PANTHER" id="PTHR12341">
    <property type="entry name" value="5'-&gt;3' EXORIBONUCLEASE"/>
    <property type="match status" value="1"/>
</dbReference>
<evidence type="ECO:0000256" key="4">
    <source>
        <dbReference type="ARBA" id="ARBA00022801"/>
    </source>
</evidence>
<evidence type="ECO:0000259" key="8">
    <source>
        <dbReference type="Pfam" id="PF17846"/>
    </source>
</evidence>
<feature type="region of interest" description="Disordered" evidence="6">
    <location>
        <begin position="113"/>
        <end position="151"/>
    </location>
</feature>
<dbReference type="GO" id="GO:0005634">
    <property type="term" value="C:nucleus"/>
    <property type="evidence" value="ECO:0007669"/>
    <property type="project" value="TreeGrafter"/>
</dbReference>
<dbReference type="Gene3D" id="3.40.50.12390">
    <property type="match status" value="2"/>
</dbReference>
<dbReference type="GO" id="GO:0000956">
    <property type="term" value="P:nuclear-transcribed mRNA catabolic process"/>
    <property type="evidence" value="ECO:0007669"/>
    <property type="project" value="TreeGrafter"/>
</dbReference>
<dbReference type="GO" id="GO:0004534">
    <property type="term" value="F:5'-3' RNA exonuclease activity"/>
    <property type="evidence" value="ECO:0007669"/>
    <property type="project" value="TreeGrafter"/>
</dbReference>